<keyword evidence="4 9" id="KW-0808">Transferase</keyword>
<dbReference type="RefSeq" id="WP_120440200.1">
    <property type="nucleotide sequence ID" value="NZ_CP031078.1"/>
</dbReference>
<dbReference type="GO" id="GO:0032259">
    <property type="term" value="P:methylation"/>
    <property type="evidence" value="ECO:0007669"/>
    <property type="project" value="UniProtKB-KW"/>
</dbReference>
<dbReference type="InterPro" id="IPR029063">
    <property type="entry name" value="SAM-dependent_MTases_sf"/>
</dbReference>
<dbReference type="GO" id="GO:0003723">
    <property type="term" value="F:RNA binding"/>
    <property type="evidence" value="ECO:0007669"/>
    <property type="project" value="InterPro"/>
</dbReference>
<dbReference type="AlphaFoldDB" id="A0A386UH28"/>
<comment type="similarity">
    <text evidence="6">Belongs to the methyltransferase superfamily. RlmI family.</text>
</comment>
<evidence type="ECO:0000256" key="5">
    <source>
        <dbReference type="ARBA" id="ARBA00022691"/>
    </source>
</evidence>
<evidence type="ECO:0000313" key="9">
    <source>
        <dbReference type="EMBL" id="AYE99963.1"/>
    </source>
</evidence>
<proteinExistence type="inferred from homology"/>
<evidence type="ECO:0000313" key="10">
    <source>
        <dbReference type="Proteomes" id="UP000272010"/>
    </source>
</evidence>
<dbReference type="NCBIfam" id="NF046099">
    <property type="entry name" value="RSP_2647_MTase"/>
    <property type="match status" value="1"/>
</dbReference>
<dbReference type="GO" id="GO:0005737">
    <property type="term" value="C:cytoplasm"/>
    <property type="evidence" value="ECO:0007669"/>
    <property type="project" value="UniProtKB-SubCell"/>
</dbReference>
<dbReference type="GO" id="GO:0008168">
    <property type="term" value="F:methyltransferase activity"/>
    <property type="evidence" value="ECO:0007669"/>
    <property type="project" value="UniProtKB-KW"/>
</dbReference>
<dbReference type="Gene3D" id="3.30.750.80">
    <property type="entry name" value="RNA methyltransferase domain (HRMD) like"/>
    <property type="match status" value="1"/>
</dbReference>
<name>A0A386UH28_9RHOB</name>
<dbReference type="EC" id="2.1.1.191" evidence="9"/>
<dbReference type="CDD" id="cd02440">
    <property type="entry name" value="AdoMet_MTases"/>
    <property type="match status" value="1"/>
</dbReference>
<evidence type="ECO:0000259" key="7">
    <source>
        <dbReference type="Pfam" id="PF10672"/>
    </source>
</evidence>
<evidence type="ECO:0000256" key="6">
    <source>
        <dbReference type="ARBA" id="ARBA00038091"/>
    </source>
</evidence>
<keyword evidence="3 9" id="KW-0489">Methyltransferase</keyword>
<dbReference type="InterPro" id="IPR019614">
    <property type="entry name" value="SAM-dep_methyl-trfase"/>
</dbReference>
<dbReference type="InterPro" id="IPR036974">
    <property type="entry name" value="PUA_sf"/>
</dbReference>
<gene>
    <name evidence="9" type="ORF">PY32053_00266</name>
</gene>
<dbReference type="Gene3D" id="3.40.50.150">
    <property type="entry name" value="Vaccinia Virus protein VP39"/>
    <property type="match status" value="1"/>
</dbReference>
<keyword evidence="5" id="KW-0949">S-adenosyl-L-methionine</keyword>
<sequence length="398" mass="42264">MSADLPVIRLRPKSKPQAIRHGFPWVFADEAVVDRRTRAIPPGSFALLEDAERRPMGVVTVNPNSKIIARMMDPDPDAVIDRDWIAARLARALALRERLFDAPFYRLIHAEADGLPGTVIDRFGDAAVIQPNAAWAERMVPEIAEALRAVAGVSTVILNGQGRARGLEGLDERMEVLSGGVDGPVPVPMNGATYLADLLGGQKTGLFYDQRPNHAFAQRLARGARVLDVFSHVGGFGLAALAGGAVQATCVDGSAPALALAQGGARAMGAEDRLVTRQGDAFAQMETLAEEGARFDLVICDPPAFASSKPALEAGLRAYERVARLAAPLVAPGGYLVLCSCSHAADLTAFRSASARGIGRGGRRMQLLHTGQAGPDHPTLPQLAETGYLKALFFRLDG</sequence>
<protein>
    <submittedName>
        <fullName evidence="9">Class I SAM-dependent rRNA methyltransferase</fullName>
        <ecNumber evidence="9">2.1.1.191</ecNumber>
    </submittedName>
</protein>
<reference evidence="10" key="1">
    <citation type="submission" date="2018-07" db="EMBL/GenBank/DDBJ databases">
        <title>Genome Structure of the Opportunistic Pathogen Paracoccus yeei (Alphaproteobacteria) and Identification of Putative Virulence Factors.</title>
        <authorList>
            <person name="Lasek R."/>
            <person name="Szuplewska M."/>
            <person name="Mitura M."/>
            <person name="Decewicz P."/>
            <person name="Chmielowska C."/>
            <person name="Pawlot A."/>
            <person name="Sentkowska D."/>
            <person name="Czarnecki J."/>
            <person name="Bartosik D."/>
        </authorList>
    </citation>
    <scope>NUCLEOTIDE SEQUENCE [LARGE SCALE GENOMIC DNA]</scope>
    <source>
        <strain evidence="10">CCUG 32053</strain>
    </source>
</reference>
<dbReference type="SUPFAM" id="SSF53335">
    <property type="entry name" value="S-adenosyl-L-methionine-dependent methyltransferases"/>
    <property type="match status" value="1"/>
</dbReference>
<evidence type="ECO:0000256" key="2">
    <source>
        <dbReference type="ARBA" id="ARBA00022490"/>
    </source>
</evidence>
<dbReference type="InterPro" id="IPR015947">
    <property type="entry name" value="PUA-like_sf"/>
</dbReference>
<feature type="domain" description="S-adenosylmethionine-dependent methyltransferase" evidence="7">
    <location>
        <begin position="171"/>
        <end position="395"/>
    </location>
</feature>
<dbReference type="CDD" id="cd11572">
    <property type="entry name" value="RlmI_M_like"/>
    <property type="match status" value="1"/>
</dbReference>
<dbReference type="PANTHER" id="PTHR42873">
    <property type="entry name" value="RIBOSOMAL RNA LARGE SUBUNIT METHYLTRANSFERASE"/>
    <property type="match status" value="1"/>
</dbReference>
<accession>A0A386UH28</accession>
<keyword evidence="2" id="KW-0963">Cytoplasm</keyword>
<feature type="domain" description="RlmI-like PUA" evidence="8">
    <location>
        <begin position="10"/>
        <end position="72"/>
    </location>
</feature>
<dbReference type="InterPro" id="IPR041532">
    <property type="entry name" value="RlmI-like_PUA"/>
</dbReference>
<evidence type="ECO:0000259" key="8">
    <source>
        <dbReference type="Pfam" id="PF17785"/>
    </source>
</evidence>
<comment type="subcellular location">
    <subcellularLocation>
        <location evidence="1">Cytoplasm</location>
    </subcellularLocation>
</comment>
<dbReference type="Proteomes" id="UP000272010">
    <property type="component" value="Chromosome"/>
</dbReference>
<dbReference type="Pfam" id="PF17785">
    <property type="entry name" value="PUA_3"/>
    <property type="match status" value="1"/>
</dbReference>
<evidence type="ECO:0000256" key="4">
    <source>
        <dbReference type="ARBA" id="ARBA00022679"/>
    </source>
</evidence>
<dbReference type="Pfam" id="PF10672">
    <property type="entry name" value="Methyltrans_SAM"/>
    <property type="match status" value="1"/>
</dbReference>
<dbReference type="PANTHER" id="PTHR42873:SF1">
    <property type="entry name" value="S-ADENOSYLMETHIONINE-DEPENDENT METHYLTRANSFERASE DOMAIN-CONTAINING PROTEIN"/>
    <property type="match status" value="1"/>
</dbReference>
<organism evidence="9 10">
    <name type="scientific">Paracoccus yeei</name>
    <dbReference type="NCBI Taxonomy" id="147645"/>
    <lineage>
        <taxon>Bacteria</taxon>
        <taxon>Pseudomonadati</taxon>
        <taxon>Pseudomonadota</taxon>
        <taxon>Alphaproteobacteria</taxon>
        <taxon>Rhodobacterales</taxon>
        <taxon>Paracoccaceae</taxon>
        <taxon>Paracoccus</taxon>
    </lineage>
</organism>
<dbReference type="SUPFAM" id="SSF88697">
    <property type="entry name" value="PUA domain-like"/>
    <property type="match status" value="1"/>
</dbReference>
<evidence type="ECO:0000256" key="1">
    <source>
        <dbReference type="ARBA" id="ARBA00004496"/>
    </source>
</evidence>
<evidence type="ECO:0000256" key="3">
    <source>
        <dbReference type="ARBA" id="ARBA00022603"/>
    </source>
</evidence>
<dbReference type="EMBL" id="CP031078">
    <property type="protein sequence ID" value="AYE99963.1"/>
    <property type="molecule type" value="Genomic_DNA"/>
</dbReference>
<dbReference type="Gene3D" id="2.30.130.10">
    <property type="entry name" value="PUA domain"/>
    <property type="match status" value="1"/>
</dbReference>